<dbReference type="GeneID" id="9498576"/>
<dbReference type="EMBL" id="CP001742">
    <property type="protein sequence ID" value="ADL18760.1"/>
    <property type="molecule type" value="Genomic_DNA"/>
</dbReference>
<evidence type="ECO:0000313" key="4">
    <source>
        <dbReference type="EMBL" id="ADL18760.1"/>
    </source>
</evidence>
<dbReference type="InterPro" id="IPR015422">
    <property type="entry name" value="PyrdxlP-dep_Trfase_small"/>
</dbReference>
<dbReference type="STRING" id="666510.ASAC_0353"/>
<organism evidence="4 5">
    <name type="scientific">Acidilobus saccharovorans (strain DSM 16705 / JCM 18335 / VKM B-2471 / 345-15)</name>
    <dbReference type="NCBI Taxonomy" id="666510"/>
    <lineage>
        <taxon>Archaea</taxon>
        <taxon>Thermoproteota</taxon>
        <taxon>Thermoprotei</taxon>
        <taxon>Acidilobales</taxon>
        <taxon>Acidilobaceae</taxon>
        <taxon>Acidilobus</taxon>
    </lineage>
</organism>
<dbReference type="AlphaFoldDB" id="D9Q0C2"/>
<proteinExistence type="inferred from homology"/>
<comment type="similarity">
    <text evidence="2">Belongs to the GcvP family. N-terminal subunit subfamily.</text>
</comment>
<comment type="catalytic activity">
    <reaction evidence="2">
        <text>N(6)-[(R)-lipoyl]-L-lysyl-[glycine-cleavage complex H protein] + glycine + H(+) = N(6)-[(R)-S(8)-aminomethyldihydrolipoyl]-L-lysyl-[glycine-cleavage complex H protein] + CO2</text>
        <dbReference type="Rhea" id="RHEA:24304"/>
        <dbReference type="Rhea" id="RHEA-COMP:10494"/>
        <dbReference type="Rhea" id="RHEA-COMP:10495"/>
        <dbReference type="ChEBI" id="CHEBI:15378"/>
        <dbReference type="ChEBI" id="CHEBI:16526"/>
        <dbReference type="ChEBI" id="CHEBI:57305"/>
        <dbReference type="ChEBI" id="CHEBI:83099"/>
        <dbReference type="ChEBI" id="CHEBI:83143"/>
        <dbReference type="EC" id="1.4.4.2"/>
    </reaction>
</comment>
<dbReference type="OrthoDB" id="17655at2157"/>
<dbReference type="Gene3D" id="3.90.1150.10">
    <property type="entry name" value="Aspartate Aminotransferase, domain 1"/>
    <property type="match status" value="1"/>
</dbReference>
<dbReference type="SUPFAM" id="SSF53383">
    <property type="entry name" value="PLP-dependent transferases"/>
    <property type="match status" value="1"/>
</dbReference>
<dbReference type="FunCoup" id="D9Q0C2">
    <property type="interactions" value="62"/>
</dbReference>
<evidence type="ECO:0000256" key="1">
    <source>
        <dbReference type="ARBA" id="ARBA00023002"/>
    </source>
</evidence>
<comment type="function">
    <text evidence="2">The glycine cleavage system catalyzes the degradation of glycine. The P protein binds the alpha-amino group of glycine through its pyridoxal phosphate cofactor; CO(2) is released and the remaining methylamine moiety is then transferred to the lipoamide cofactor of the H protein.</text>
</comment>
<keyword evidence="1 2" id="KW-0560">Oxidoreductase</keyword>
<accession>D9Q0C2</accession>
<sequence>MSYPWIPNSSDSIIKEMLSTVGAKSLDDLYSDIPRELLIDESKWNSMPIGAGRPLSEVEVSRIIDKLLDRNAKLRVPPFAGGGLRPHYVPPVVKDIVTRGEFLTAYTPYQAEISQGLLQALFEYQSLMADLLEMDVVNSSMYDWASALGEAALMAVRVKGAKRVLVPDVINPFHLSTLKAYTWPQGIEIDFYSTDKETGYADVEDLKTKLGKGKASAVYLEFPYTFTGVVDMNAKEVSGIAHDSDSLFIVGVDPLALGIYKSPGELNADIAVGEGQPLGLGLYAGGSTLGIMAVRWDGSLIKQMPGRIIGLTTSKDGNSRAFTMILQTREQHIRRSKATSNITTNAALNAIAAAVYMSLLGPKGIKELAEAIRYRAHYAALVVSRHGFKLPLKGEFFADFIIEAPEPYYNLWRLLLDKGIMAGIPLSSHVTWAKDSWGLLSFSEVHSKEDIDLLANLLGEVVRK</sequence>
<evidence type="ECO:0000313" key="5">
    <source>
        <dbReference type="Proteomes" id="UP000000346"/>
    </source>
</evidence>
<dbReference type="GO" id="GO:0004375">
    <property type="term" value="F:glycine dehydrogenase (decarboxylating) activity"/>
    <property type="evidence" value="ECO:0007669"/>
    <property type="project" value="UniProtKB-EC"/>
</dbReference>
<keyword evidence="5" id="KW-1185">Reference proteome</keyword>
<dbReference type="EC" id="1.4.4.2" evidence="2"/>
<dbReference type="NCBIfam" id="NF001696">
    <property type="entry name" value="PRK00451.1"/>
    <property type="match status" value="1"/>
</dbReference>
<dbReference type="eggNOG" id="arCOG00077">
    <property type="taxonomic scope" value="Archaea"/>
</dbReference>
<evidence type="ECO:0000259" key="3">
    <source>
        <dbReference type="Pfam" id="PF02347"/>
    </source>
</evidence>
<dbReference type="InterPro" id="IPR023010">
    <property type="entry name" value="GcvPA"/>
</dbReference>
<reference evidence="4 5" key="1">
    <citation type="journal article" date="2010" name="Appl. Environ. Microbiol.">
        <title>The genome sequence of the crenarchaeon Acidilobus saccharovorans supports a new order, Acidilobales, and suggests an important ecological role in terrestrial acidic hot springs.</title>
        <authorList>
            <person name="Mardanov A.V."/>
            <person name="Svetlitchnyi V.A."/>
            <person name="Beletsky A.V."/>
            <person name="Prokofeva M.I."/>
            <person name="Bonch-Osmolovskaya E.A."/>
            <person name="Ravin N.V."/>
            <person name="Skryabin K.G."/>
        </authorList>
    </citation>
    <scope>NUCLEOTIDE SEQUENCE [LARGE SCALE GENOMIC DNA]</scope>
    <source>
        <strain evidence="5">DSM 16705 / JCM 18335 / VKM B-2471 / 345-15</strain>
    </source>
</reference>
<dbReference type="Proteomes" id="UP000000346">
    <property type="component" value="Chromosome"/>
</dbReference>
<dbReference type="KEGG" id="asc:ASAC_0353"/>
<dbReference type="RefSeq" id="WP_013266272.1">
    <property type="nucleotide sequence ID" value="NC_014374.1"/>
</dbReference>
<dbReference type="PANTHER" id="PTHR42806">
    <property type="entry name" value="GLYCINE CLEAVAGE SYSTEM P-PROTEIN"/>
    <property type="match status" value="1"/>
</dbReference>
<dbReference type="PANTHER" id="PTHR42806:SF1">
    <property type="entry name" value="GLYCINE DEHYDROGENASE (DECARBOXYLATING)"/>
    <property type="match status" value="1"/>
</dbReference>
<gene>
    <name evidence="2" type="primary">gcvPA</name>
    <name evidence="4" type="ordered locus">ASAC_0353</name>
</gene>
<dbReference type="InterPro" id="IPR049315">
    <property type="entry name" value="GDC-P_N"/>
</dbReference>
<dbReference type="InParanoid" id="D9Q0C2"/>
<dbReference type="Pfam" id="PF02347">
    <property type="entry name" value="GDC-P"/>
    <property type="match status" value="1"/>
</dbReference>
<dbReference type="GO" id="GO:0009116">
    <property type="term" value="P:nucleoside metabolic process"/>
    <property type="evidence" value="ECO:0007669"/>
    <property type="project" value="InterPro"/>
</dbReference>
<dbReference type="Gene3D" id="3.40.640.10">
    <property type="entry name" value="Type I PLP-dependent aspartate aminotransferase-like (Major domain)"/>
    <property type="match status" value="1"/>
</dbReference>
<feature type="domain" description="Glycine cleavage system P-protein N-terminal" evidence="3">
    <location>
        <begin position="12"/>
        <end position="456"/>
    </location>
</feature>
<dbReference type="InterPro" id="IPR015421">
    <property type="entry name" value="PyrdxlP-dep_Trfase_major"/>
</dbReference>
<dbReference type="InterPro" id="IPR015424">
    <property type="entry name" value="PyrdxlP-dep_Trfase"/>
</dbReference>
<dbReference type="GO" id="GO:0019464">
    <property type="term" value="P:glycine decarboxylation via glycine cleavage system"/>
    <property type="evidence" value="ECO:0007669"/>
    <property type="project" value="UniProtKB-UniRule"/>
</dbReference>
<dbReference type="HAMAP" id="MF_00712">
    <property type="entry name" value="GcvPA"/>
    <property type="match status" value="1"/>
</dbReference>
<dbReference type="HOGENOM" id="CLU_004620_0_2_2"/>
<comment type="subunit">
    <text evidence="2">The glycine cleavage system is composed of four proteins: P, T, L and H. In this organism, the P 'protein' is a heterodimer of two subunits.</text>
</comment>
<evidence type="ECO:0000256" key="2">
    <source>
        <dbReference type="HAMAP-Rule" id="MF_00712"/>
    </source>
</evidence>
<protein>
    <recommendedName>
        <fullName evidence="2">Probable glycine dehydrogenase (decarboxylating) subunit 1</fullName>
        <ecNumber evidence="2">1.4.4.2</ecNumber>
    </recommendedName>
    <alternativeName>
        <fullName evidence="2">Glycine cleavage system P-protein subunit 1</fullName>
    </alternativeName>
    <alternativeName>
        <fullName evidence="2">Glycine decarboxylase subunit 1</fullName>
    </alternativeName>
    <alternativeName>
        <fullName evidence="2">Glycine dehydrogenase (aminomethyl-transferring) subunit 1</fullName>
    </alternativeName>
</protein>
<name>D9Q0C2_ACIS3</name>